<evidence type="ECO:0000313" key="1">
    <source>
        <dbReference type="Proteomes" id="UP000887576"/>
    </source>
</evidence>
<sequence>MSWVHCNSCYLEPVKGKDEFYISSCCHILCFKCKSQARCPICGNEQNFRVLKIDSSLPPQAKEYFYDLAKMLESGLNRLQVARRFQEGQIKSLVSHLKQYQHLTNMYVKESVTPRPSQKSQVKTSSSLFNDASTPIQNGNHMRSHFETPYGHRQPIQKVNSRAYSEIIPRSANFPSSQMPETPARSEIIREFQSVPKLDVYKQLQAQISRPKPDVIGRFDPKTSREHKNAPGTMRGTITKGTVVPRFL</sequence>
<reference evidence="2" key="1">
    <citation type="submission" date="2022-11" db="UniProtKB">
        <authorList>
            <consortium name="WormBaseParasite"/>
        </authorList>
    </citation>
    <scope>IDENTIFICATION</scope>
</reference>
<proteinExistence type="predicted"/>
<organism evidence="1 2">
    <name type="scientific">Panagrolaimus sp. JU765</name>
    <dbReference type="NCBI Taxonomy" id="591449"/>
    <lineage>
        <taxon>Eukaryota</taxon>
        <taxon>Metazoa</taxon>
        <taxon>Ecdysozoa</taxon>
        <taxon>Nematoda</taxon>
        <taxon>Chromadorea</taxon>
        <taxon>Rhabditida</taxon>
        <taxon>Tylenchina</taxon>
        <taxon>Panagrolaimomorpha</taxon>
        <taxon>Panagrolaimoidea</taxon>
        <taxon>Panagrolaimidae</taxon>
        <taxon>Panagrolaimus</taxon>
    </lineage>
</organism>
<accession>A0AC34Q8H4</accession>
<dbReference type="WBParaSite" id="JU765_v2.g13878.t1">
    <property type="protein sequence ID" value="JU765_v2.g13878.t1"/>
    <property type="gene ID" value="JU765_v2.g13878"/>
</dbReference>
<protein>
    <submittedName>
        <fullName evidence="2">RING-type domain-containing protein</fullName>
    </submittedName>
</protein>
<dbReference type="Proteomes" id="UP000887576">
    <property type="component" value="Unplaced"/>
</dbReference>
<name>A0AC34Q8H4_9BILA</name>
<evidence type="ECO:0000313" key="2">
    <source>
        <dbReference type="WBParaSite" id="JU765_v2.g13878.t1"/>
    </source>
</evidence>